<dbReference type="GO" id="GO:0006753">
    <property type="term" value="P:nucleoside phosphate metabolic process"/>
    <property type="evidence" value="ECO:0007669"/>
    <property type="project" value="TreeGrafter"/>
</dbReference>
<dbReference type="EMBL" id="MIJF01000100">
    <property type="protein sequence ID" value="OEF95553.1"/>
    <property type="molecule type" value="Genomic_DNA"/>
</dbReference>
<evidence type="ECO:0000259" key="3">
    <source>
        <dbReference type="PROSITE" id="PS51462"/>
    </source>
</evidence>
<proteinExistence type="predicted"/>
<dbReference type="SUPFAM" id="SSF55811">
    <property type="entry name" value="Nudix"/>
    <property type="match status" value="1"/>
</dbReference>
<evidence type="ECO:0000256" key="1">
    <source>
        <dbReference type="ARBA" id="ARBA00001946"/>
    </source>
</evidence>
<dbReference type="InterPro" id="IPR020084">
    <property type="entry name" value="NUDIX_hydrolase_CS"/>
</dbReference>
<dbReference type="Proteomes" id="UP000243739">
    <property type="component" value="Unassembled WGS sequence"/>
</dbReference>
<accession>A0A1D2YRX2</accession>
<dbReference type="STRING" id="337097.BHF71_05020"/>
<dbReference type="PANTHER" id="PTHR11839:SF18">
    <property type="entry name" value="NUDIX HYDROLASE DOMAIN-CONTAINING PROTEIN"/>
    <property type="match status" value="1"/>
</dbReference>
<reference evidence="4 5" key="1">
    <citation type="submission" date="2016-09" db="EMBL/GenBank/DDBJ databases">
        <title>Draft genome sequence for the type strain of Vulcanibacillus modesticaldus BR, a strictly anaerobic, moderately thermophilic, and nitrate-reducing bacterium from deep sea-hydrothermal vents of the Mid-Atlantic Ridge.</title>
        <authorList>
            <person name="Abin C.A."/>
            <person name="Hollibaugh J.T."/>
        </authorList>
    </citation>
    <scope>NUCLEOTIDE SEQUENCE [LARGE SCALE GENOMIC DNA]</scope>
    <source>
        <strain evidence="4 5">BR</strain>
    </source>
</reference>
<comment type="caution">
    <text evidence="4">The sequence shown here is derived from an EMBL/GenBank/DDBJ whole genome shotgun (WGS) entry which is preliminary data.</text>
</comment>
<comment type="cofactor">
    <cofactor evidence="1">
        <name>Mg(2+)</name>
        <dbReference type="ChEBI" id="CHEBI:18420"/>
    </cofactor>
</comment>
<sequence length="186" mass="21176">MNKMEKDYIEQTISSTTIYEGKIIKVDVDKVRLPNGKESFREIVHHSGAVAILAISKENKVIMVKQYRKPLEKTILEIPAGKLEKGEKPLDCAIRELKEETGYTASNMSQIAKFYTSPGFADEIIYLFKAEDIQPGAAKPDEDEFVELVELTIDEVNELINDSKIIDAKTLIALNYWQLEILKKRL</sequence>
<dbReference type="OrthoDB" id="9806150at2"/>
<organism evidence="4 5">
    <name type="scientific">Vulcanibacillus modesticaldus</name>
    <dbReference type="NCBI Taxonomy" id="337097"/>
    <lineage>
        <taxon>Bacteria</taxon>
        <taxon>Bacillati</taxon>
        <taxon>Bacillota</taxon>
        <taxon>Bacilli</taxon>
        <taxon>Bacillales</taxon>
        <taxon>Bacillaceae</taxon>
        <taxon>Vulcanibacillus</taxon>
    </lineage>
</organism>
<protein>
    <submittedName>
        <fullName evidence="4">ADP-ribose pyrophosphatase</fullName>
    </submittedName>
</protein>
<gene>
    <name evidence="4" type="ORF">BHF71_05020</name>
</gene>
<dbReference type="GO" id="GO:0005829">
    <property type="term" value="C:cytosol"/>
    <property type="evidence" value="ECO:0007669"/>
    <property type="project" value="TreeGrafter"/>
</dbReference>
<dbReference type="GO" id="GO:0016787">
    <property type="term" value="F:hydrolase activity"/>
    <property type="evidence" value="ECO:0007669"/>
    <property type="project" value="UniProtKB-KW"/>
</dbReference>
<evidence type="ECO:0000256" key="2">
    <source>
        <dbReference type="ARBA" id="ARBA00022801"/>
    </source>
</evidence>
<dbReference type="GO" id="GO:0019693">
    <property type="term" value="P:ribose phosphate metabolic process"/>
    <property type="evidence" value="ECO:0007669"/>
    <property type="project" value="TreeGrafter"/>
</dbReference>
<dbReference type="Pfam" id="PF00293">
    <property type="entry name" value="NUDIX"/>
    <property type="match status" value="1"/>
</dbReference>
<dbReference type="PANTHER" id="PTHR11839">
    <property type="entry name" value="UDP/ADP-SUGAR PYROPHOSPHATASE"/>
    <property type="match status" value="1"/>
</dbReference>
<dbReference type="PROSITE" id="PS00893">
    <property type="entry name" value="NUDIX_BOX"/>
    <property type="match status" value="1"/>
</dbReference>
<dbReference type="Gene3D" id="3.90.79.10">
    <property type="entry name" value="Nucleoside Triphosphate Pyrophosphohydrolase"/>
    <property type="match status" value="1"/>
</dbReference>
<keyword evidence="2" id="KW-0378">Hydrolase</keyword>
<name>A0A1D2YRX2_9BACI</name>
<dbReference type="FunFam" id="3.90.79.10:FF:000024">
    <property type="entry name" value="ADP-ribose pyrophosphatase"/>
    <property type="match status" value="1"/>
</dbReference>
<evidence type="ECO:0000313" key="5">
    <source>
        <dbReference type="Proteomes" id="UP000243739"/>
    </source>
</evidence>
<feature type="domain" description="Nudix hydrolase" evidence="3">
    <location>
        <begin position="44"/>
        <end position="173"/>
    </location>
</feature>
<evidence type="ECO:0000313" key="4">
    <source>
        <dbReference type="EMBL" id="OEF95553.1"/>
    </source>
</evidence>
<dbReference type="InterPro" id="IPR015797">
    <property type="entry name" value="NUDIX_hydrolase-like_dom_sf"/>
</dbReference>
<dbReference type="InterPro" id="IPR000086">
    <property type="entry name" value="NUDIX_hydrolase_dom"/>
</dbReference>
<dbReference type="AlphaFoldDB" id="A0A1D2YRX2"/>
<dbReference type="CDD" id="cd03424">
    <property type="entry name" value="NUDIX_ADPRase_Nudt5_UGPPase_Nudt14"/>
    <property type="match status" value="1"/>
</dbReference>
<keyword evidence="5" id="KW-1185">Reference proteome</keyword>
<dbReference type="PROSITE" id="PS51462">
    <property type="entry name" value="NUDIX"/>
    <property type="match status" value="1"/>
</dbReference>